<sequence>MSEYASNEVRIHAAKGNPMGLLGQVMFFVDYYSMSVGREVRVGEIYVDGRFTPPNLKDLIKEKEKKENAIITPVGLQRIAMAKTPVA</sequence>
<dbReference type="EMBL" id="PEWY01000045">
    <property type="protein sequence ID" value="PIU37303.1"/>
    <property type="molecule type" value="Genomic_DNA"/>
</dbReference>
<name>A0A2M6YUY2_9BACT</name>
<accession>A0A2M6YUY2</accession>
<dbReference type="Proteomes" id="UP000230184">
    <property type="component" value="Unassembled WGS sequence"/>
</dbReference>
<dbReference type="AlphaFoldDB" id="A0A2M6YUY2"/>
<evidence type="ECO:0000313" key="2">
    <source>
        <dbReference type="Proteomes" id="UP000230184"/>
    </source>
</evidence>
<proteinExistence type="predicted"/>
<protein>
    <submittedName>
        <fullName evidence="1">Uncharacterized protein</fullName>
    </submittedName>
</protein>
<gene>
    <name evidence="1" type="ORF">COT02_01565</name>
</gene>
<comment type="caution">
    <text evidence="1">The sequence shown here is derived from an EMBL/GenBank/DDBJ whole genome shotgun (WGS) entry which is preliminary data.</text>
</comment>
<organism evidence="1 2">
    <name type="scientific">Candidatus Roizmanbacteria bacterium CG07_land_8_20_14_0_80_34_15</name>
    <dbReference type="NCBI Taxonomy" id="1974849"/>
    <lineage>
        <taxon>Bacteria</taxon>
        <taxon>Candidatus Roizmaniibacteriota</taxon>
    </lineage>
</organism>
<evidence type="ECO:0000313" key="1">
    <source>
        <dbReference type="EMBL" id="PIU37303.1"/>
    </source>
</evidence>
<reference evidence="2" key="1">
    <citation type="submission" date="2017-09" db="EMBL/GenBank/DDBJ databases">
        <title>Depth-based differentiation of microbial function through sediment-hosted aquifers and enrichment of novel symbionts in the deep terrestrial subsurface.</title>
        <authorList>
            <person name="Probst A.J."/>
            <person name="Ladd B."/>
            <person name="Jarett J.K."/>
            <person name="Geller-Mcgrath D.E."/>
            <person name="Sieber C.M.K."/>
            <person name="Emerson J.B."/>
            <person name="Anantharaman K."/>
            <person name="Thomas B.C."/>
            <person name="Malmstrom R."/>
            <person name="Stieglmeier M."/>
            <person name="Klingl A."/>
            <person name="Woyke T."/>
            <person name="Ryan C.M."/>
            <person name="Banfield J.F."/>
        </authorList>
    </citation>
    <scope>NUCLEOTIDE SEQUENCE [LARGE SCALE GENOMIC DNA]</scope>
</reference>